<dbReference type="EnsemblProtists" id="HpaT807179">
    <property type="protein sequence ID" value="HpaP807179"/>
    <property type="gene ID" value="HpaG807179"/>
</dbReference>
<evidence type="ECO:0000313" key="2">
    <source>
        <dbReference type="Proteomes" id="UP000011713"/>
    </source>
</evidence>
<name>M4BL94_HYAAE</name>
<dbReference type="AlphaFoldDB" id="M4BL94"/>
<protein>
    <submittedName>
        <fullName evidence="1">Uncharacterized protein</fullName>
    </submittedName>
</protein>
<evidence type="ECO:0000313" key="1">
    <source>
        <dbReference type="EnsemblProtists" id="HpaP807179"/>
    </source>
</evidence>
<keyword evidence="2" id="KW-1185">Reference proteome</keyword>
<sequence length="61" mass="7195">MGARRCTIQQPWYAWTRFSAYYSAGNCVVYSMRSERWNAGRSHKQLCPLNGATRKKWAFFV</sequence>
<reference evidence="1" key="2">
    <citation type="submission" date="2015-06" db="UniProtKB">
        <authorList>
            <consortium name="EnsemblProtists"/>
        </authorList>
    </citation>
    <scope>IDENTIFICATION</scope>
    <source>
        <strain evidence="1">Emoy2</strain>
    </source>
</reference>
<organism evidence="1 2">
    <name type="scientific">Hyaloperonospora arabidopsidis (strain Emoy2)</name>
    <name type="common">Downy mildew agent</name>
    <name type="synonym">Peronospora arabidopsidis</name>
    <dbReference type="NCBI Taxonomy" id="559515"/>
    <lineage>
        <taxon>Eukaryota</taxon>
        <taxon>Sar</taxon>
        <taxon>Stramenopiles</taxon>
        <taxon>Oomycota</taxon>
        <taxon>Peronosporomycetes</taxon>
        <taxon>Peronosporales</taxon>
        <taxon>Peronosporaceae</taxon>
        <taxon>Hyaloperonospora</taxon>
    </lineage>
</organism>
<dbReference type="EMBL" id="JH598375">
    <property type="status" value="NOT_ANNOTATED_CDS"/>
    <property type="molecule type" value="Genomic_DNA"/>
</dbReference>
<dbReference type="InParanoid" id="M4BL94"/>
<reference evidence="2" key="1">
    <citation type="journal article" date="2010" name="Science">
        <title>Signatures of adaptation to obligate biotrophy in the Hyaloperonospora arabidopsidis genome.</title>
        <authorList>
            <person name="Baxter L."/>
            <person name="Tripathy S."/>
            <person name="Ishaque N."/>
            <person name="Boot N."/>
            <person name="Cabral A."/>
            <person name="Kemen E."/>
            <person name="Thines M."/>
            <person name="Ah-Fong A."/>
            <person name="Anderson R."/>
            <person name="Badejoko W."/>
            <person name="Bittner-Eddy P."/>
            <person name="Boore J.L."/>
            <person name="Chibucos M.C."/>
            <person name="Coates M."/>
            <person name="Dehal P."/>
            <person name="Delehaunty K."/>
            <person name="Dong S."/>
            <person name="Downton P."/>
            <person name="Dumas B."/>
            <person name="Fabro G."/>
            <person name="Fronick C."/>
            <person name="Fuerstenberg S.I."/>
            <person name="Fulton L."/>
            <person name="Gaulin E."/>
            <person name="Govers F."/>
            <person name="Hughes L."/>
            <person name="Humphray S."/>
            <person name="Jiang R.H."/>
            <person name="Judelson H."/>
            <person name="Kamoun S."/>
            <person name="Kyung K."/>
            <person name="Meijer H."/>
            <person name="Minx P."/>
            <person name="Morris P."/>
            <person name="Nelson J."/>
            <person name="Phuntumart V."/>
            <person name="Qutob D."/>
            <person name="Rehmany A."/>
            <person name="Rougon-Cardoso A."/>
            <person name="Ryden P."/>
            <person name="Torto-Alalibo T."/>
            <person name="Studholme D."/>
            <person name="Wang Y."/>
            <person name="Win J."/>
            <person name="Wood J."/>
            <person name="Clifton S.W."/>
            <person name="Rogers J."/>
            <person name="Van den Ackerveken G."/>
            <person name="Jones J.D."/>
            <person name="McDowell J.M."/>
            <person name="Beynon J."/>
            <person name="Tyler B.M."/>
        </authorList>
    </citation>
    <scope>NUCLEOTIDE SEQUENCE [LARGE SCALE GENOMIC DNA]</scope>
    <source>
        <strain evidence="2">Emoy2</strain>
    </source>
</reference>
<dbReference type="VEuPathDB" id="FungiDB:HpaG807179"/>
<dbReference type="Proteomes" id="UP000011713">
    <property type="component" value="Unassembled WGS sequence"/>
</dbReference>
<accession>M4BL94</accession>
<dbReference type="HOGENOM" id="CLU_2927529_0_0_1"/>
<proteinExistence type="predicted"/>